<gene>
    <name evidence="2" type="ORF">GLV81_13810</name>
</gene>
<dbReference type="InterPro" id="IPR032774">
    <property type="entry name" value="WG_beta_rep"/>
</dbReference>
<dbReference type="PANTHER" id="PTHR37841:SF1">
    <property type="entry name" value="DUF3298 DOMAIN-CONTAINING PROTEIN"/>
    <property type="match status" value="1"/>
</dbReference>
<keyword evidence="3" id="KW-1185">Reference proteome</keyword>
<protein>
    <recommendedName>
        <fullName evidence="4">WG repeat-containing protein</fullName>
    </recommendedName>
</protein>
<proteinExistence type="predicted"/>
<feature type="chain" id="PRO_5026252993" description="WG repeat-containing protein" evidence="1">
    <location>
        <begin position="27"/>
        <end position="309"/>
    </location>
</feature>
<accession>A0A6I6GBG1</accession>
<dbReference type="KEGG" id="fls:GLV81_13810"/>
<feature type="signal peptide" evidence="1">
    <location>
        <begin position="1"/>
        <end position="26"/>
    </location>
</feature>
<evidence type="ECO:0000313" key="3">
    <source>
        <dbReference type="Proteomes" id="UP000426027"/>
    </source>
</evidence>
<keyword evidence="1" id="KW-0732">Signal</keyword>
<reference evidence="2 3" key="1">
    <citation type="submission" date="2019-11" db="EMBL/GenBank/DDBJ databases">
        <authorList>
            <person name="Im W.T."/>
        </authorList>
    </citation>
    <scope>NUCLEOTIDE SEQUENCE [LARGE SCALE GENOMIC DNA]</scope>
    <source>
        <strain evidence="2 3">SB-02</strain>
    </source>
</reference>
<name>A0A6I6GBG1_9BACT</name>
<dbReference type="Pfam" id="PF14903">
    <property type="entry name" value="WG_beta_rep"/>
    <property type="match status" value="4"/>
</dbReference>
<dbReference type="EMBL" id="CP046566">
    <property type="protein sequence ID" value="QGW29033.1"/>
    <property type="molecule type" value="Genomic_DNA"/>
</dbReference>
<dbReference type="PANTHER" id="PTHR37841">
    <property type="entry name" value="GLR2918 PROTEIN"/>
    <property type="match status" value="1"/>
</dbReference>
<evidence type="ECO:0008006" key="4">
    <source>
        <dbReference type="Google" id="ProtNLM"/>
    </source>
</evidence>
<evidence type="ECO:0000313" key="2">
    <source>
        <dbReference type="EMBL" id="QGW29033.1"/>
    </source>
</evidence>
<organism evidence="2 3">
    <name type="scientific">Phnomibacter ginsenosidimutans</name>
    <dbReference type="NCBI Taxonomy" id="2676868"/>
    <lineage>
        <taxon>Bacteria</taxon>
        <taxon>Pseudomonadati</taxon>
        <taxon>Bacteroidota</taxon>
        <taxon>Chitinophagia</taxon>
        <taxon>Chitinophagales</taxon>
        <taxon>Chitinophagaceae</taxon>
        <taxon>Phnomibacter</taxon>
    </lineage>
</organism>
<dbReference type="SUPFAM" id="SSF69360">
    <property type="entry name" value="Cell wall binding repeat"/>
    <property type="match status" value="1"/>
</dbReference>
<dbReference type="Proteomes" id="UP000426027">
    <property type="component" value="Chromosome"/>
</dbReference>
<evidence type="ECO:0000256" key="1">
    <source>
        <dbReference type="SAM" id="SignalP"/>
    </source>
</evidence>
<dbReference type="AlphaFoldDB" id="A0A6I6GBG1"/>
<sequence length="309" mass="33738">MKTQPALAFSFTRLLRASMACCLLMAGTLEQPFAQSATPLLFVEQGKIGYKDVSGKTIIAPQFGMAGRFSEGLANAQMTGTGKFGFIGLKGEWKIKADFDAAGDFSEGMARVQQQGKWGYIDKTGQWKISPQFQLCYEFVQGFAIAQKAGKWGIIDKKGSWVLAPSFYDISTPANGWYSAKPTLSEPWKIFNMRQPPPAAGFSASKIKAFSTNGLAPARDAQDKWGIIDTTGAWVVAPQFSNLEPFAEGMAAAEKDFSSWGYIDSKGQWKIAPAYDRAGTFWKAAALVEKGNSISYINPNGQLLFSFSR</sequence>
<dbReference type="RefSeq" id="WP_157479386.1">
    <property type="nucleotide sequence ID" value="NZ_CP046566.1"/>
</dbReference>